<evidence type="ECO:0000256" key="1">
    <source>
        <dbReference type="SAM" id="Phobius"/>
    </source>
</evidence>
<dbReference type="KEGG" id="sace:GIY23_01500"/>
<organism evidence="3 4">
    <name type="scientific">Allosaccharopolyspora coralli</name>
    <dbReference type="NCBI Taxonomy" id="2665642"/>
    <lineage>
        <taxon>Bacteria</taxon>
        <taxon>Bacillati</taxon>
        <taxon>Actinomycetota</taxon>
        <taxon>Actinomycetes</taxon>
        <taxon>Pseudonocardiales</taxon>
        <taxon>Pseudonocardiaceae</taxon>
        <taxon>Allosaccharopolyspora</taxon>
    </lineage>
</organism>
<feature type="transmembrane region" description="Helical" evidence="1">
    <location>
        <begin position="33"/>
        <end position="55"/>
    </location>
</feature>
<dbReference type="InterPro" id="IPR028087">
    <property type="entry name" value="Tad_N"/>
</dbReference>
<keyword evidence="4" id="KW-1185">Reference proteome</keyword>
<evidence type="ECO:0000313" key="4">
    <source>
        <dbReference type="Proteomes" id="UP000371041"/>
    </source>
</evidence>
<dbReference type="AlphaFoldDB" id="A0A5Q3Q4I0"/>
<dbReference type="Proteomes" id="UP000371041">
    <property type="component" value="Chromosome"/>
</dbReference>
<feature type="domain" description="Putative Flp pilus-assembly TadG-like N-terminal" evidence="2">
    <location>
        <begin position="27"/>
        <end position="73"/>
    </location>
</feature>
<reference evidence="4" key="1">
    <citation type="submission" date="2019-11" db="EMBL/GenBank/DDBJ databases">
        <title>The complete genome sequence of Saccharopolyspora sp. E2A.</title>
        <authorList>
            <person name="Zhang G."/>
        </authorList>
    </citation>
    <scope>NUCLEOTIDE SEQUENCE [LARGE SCALE GENOMIC DNA]</scope>
    <source>
        <strain evidence="4">E2A</strain>
    </source>
</reference>
<sequence>MVPRASARGTRTGCRGAGVGLVNRDRGAATLQAAGVVLALLLLLTFGLQLGAAVLSRHRAEGAADLAALAAAAHIDRGGDLACATAGRVARGMDVSVTSCSVHGWQAWIRTRAEPAGVLAGFASSSGRARAGPA</sequence>
<dbReference type="NCBIfam" id="TIGR03816">
    <property type="entry name" value="tadE_like_DECH"/>
    <property type="match status" value="1"/>
</dbReference>
<dbReference type="EMBL" id="CP045929">
    <property type="protein sequence ID" value="QGK68406.1"/>
    <property type="molecule type" value="Genomic_DNA"/>
</dbReference>
<name>A0A5Q3Q4I0_9PSEU</name>
<keyword evidence="1" id="KW-0472">Membrane</keyword>
<evidence type="ECO:0000313" key="3">
    <source>
        <dbReference type="EMBL" id="QGK68406.1"/>
    </source>
</evidence>
<dbReference type="InterPro" id="IPR021202">
    <property type="entry name" value="Rv3654c-like"/>
</dbReference>
<gene>
    <name evidence="3" type="ORF">GIY23_01500</name>
</gene>
<keyword evidence="1" id="KW-0812">Transmembrane</keyword>
<dbReference type="Pfam" id="PF13400">
    <property type="entry name" value="Tad"/>
    <property type="match status" value="1"/>
</dbReference>
<protein>
    <recommendedName>
        <fullName evidence="2">Putative Flp pilus-assembly TadG-like N-terminal domain-containing protein</fullName>
    </recommendedName>
</protein>
<accession>A0A5Q3Q4I0</accession>
<evidence type="ECO:0000259" key="2">
    <source>
        <dbReference type="Pfam" id="PF13400"/>
    </source>
</evidence>
<keyword evidence="1" id="KW-1133">Transmembrane helix</keyword>
<proteinExistence type="predicted"/>